<organism evidence="1 2">
    <name type="scientific">Thermoproteus sp. AZ2</name>
    <dbReference type="NCBI Taxonomy" id="1609232"/>
    <lineage>
        <taxon>Archaea</taxon>
        <taxon>Thermoproteota</taxon>
        <taxon>Thermoprotei</taxon>
        <taxon>Thermoproteales</taxon>
        <taxon>Thermoproteaceae</taxon>
        <taxon>Thermoproteus</taxon>
    </lineage>
</organism>
<name>A0ACC6V2T0_9CREN</name>
<evidence type="ECO:0000313" key="1">
    <source>
        <dbReference type="EMBL" id="MFB6491378.1"/>
    </source>
</evidence>
<comment type="caution">
    <text evidence="1">The sequence shown here is derived from an EMBL/GenBank/DDBJ whole genome shotgun (WGS) entry which is preliminary data.</text>
</comment>
<dbReference type="Proteomes" id="UP000033636">
    <property type="component" value="Unassembled WGS sequence"/>
</dbReference>
<evidence type="ECO:0000313" key="2">
    <source>
        <dbReference type="Proteomes" id="UP000033636"/>
    </source>
</evidence>
<dbReference type="EMBL" id="JZWT02000031">
    <property type="protein sequence ID" value="MFB6491378.1"/>
    <property type="molecule type" value="Genomic_DNA"/>
</dbReference>
<sequence>MRPRADQAIPLGGIGAGYIAFYPDLTIERAALFNNWSSPLRAIRGFHIVLLSEEPVFLQGEPGRWVESPPNYKRAAPVDVDAEWPRTRYIFDAPIKEVEVYSPIIAGDLKNSSLPLIYFKLKGRGPVAISFPNIVGRRWGRANFSVRLGRLSGVLMTNLKAHQDDPARGEIFLGCLGCRTYAGHPYWVPSERGMTEDVSIFRRLGEIEDPSRYYIEPYAREEISGIVWLDVEGEALVALTWYARGKPYNYPYGHYYENWFQSAIDVAEYALEARLEPRIPIEAGGWLREAALNGLYVLSATSWLTKDGRLAFYESPFIAPLMNTIGSLTWDGLSFALLRLFPDAVVKMDELFGVFLRGGEVPHDLGEETLDSPIYGASYVQPWKDLASTWVLMIYRDYYFTGDTSILARNIENIKRAIDWLISLDEDGDCIPDSKGGYDNSYDGTHMYGRSSYIASLFLCALTAYIKASEILKRPAEGKYRECLERGRRAFDELWNGRYFIMWAQGGRGNENCLSSQLLGQFWCDFLNLPPVADEEKIRRALKSIYELGMKASKFCVPNSVTPDGRVDEETPQLRSCWPRVNFAVAAHMILRGLVREGLEIAEREWATIKGLDPWNISSRIDAVEGKNVGLQYYIGSANAWLVYLALEKRRLSSAEGY</sequence>
<accession>A0ACC6V2T0</accession>
<keyword evidence="1" id="KW-0378">Hydrolase</keyword>
<protein>
    <submittedName>
        <fullName evidence="1">GH116 family glycosyl hydrolase</fullName>
    </submittedName>
</protein>
<proteinExistence type="predicted"/>
<reference evidence="1" key="1">
    <citation type="submission" date="2024-07" db="EMBL/GenBank/DDBJ databases">
        <title>Metagenome and Metagenome-Assembled Genomes of Archaea from a hot spring from the geothermal field of Los Azufres, Mexico.</title>
        <authorList>
            <person name="Marin-Paredes R."/>
            <person name="Martinez-Romero E."/>
            <person name="Servin-Garciduenas L.E."/>
        </authorList>
    </citation>
    <scope>NUCLEOTIDE SEQUENCE</scope>
</reference>
<gene>
    <name evidence="1" type="ORF">TU35_009135</name>
</gene>